<dbReference type="InterPro" id="IPR000182">
    <property type="entry name" value="GNAT_dom"/>
</dbReference>
<gene>
    <name evidence="2" type="ORF">SAMN06265827_12618</name>
</gene>
<keyword evidence="3" id="KW-1185">Reference proteome</keyword>
<protein>
    <submittedName>
        <fullName evidence="2">Aminoglycoside 6'-N-acetyltransferase I</fullName>
    </submittedName>
</protein>
<dbReference type="AlphaFoldDB" id="A0A285HW52"/>
<dbReference type="GO" id="GO:0016747">
    <property type="term" value="F:acyltransferase activity, transferring groups other than amino-acyl groups"/>
    <property type="evidence" value="ECO:0007669"/>
    <property type="project" value="InterPro"/>
</dbReference>
<dbReference type="RefSeq" id="WP_216358827.1">
    <property type="nucleotide sequence ID" value="NZ_OBDZ01000026.1"/>
</dbReference>
<dbReference type="Pfam" id="PF00583">
    <property type="entry name" value="Acetyltransf_1"/>
    <property type="match status" value="1"/>
</dbReference>
<sequence>MLIDAFGENSNGKWLKDIKESFAEDRISIAAINDSDNAIGWIGGIKKYSGNVWELHPLVVNKYGRKQGIGTLLVTEFEDQVKAKGGITICLGSDDENNSTSLSNVNLYDDLFNKLETIENKNSHPYEFYQNLGYKIVGVLPDANGIGKPDIFLAKGVK</sequence>
<dbReference type="EMBL" id="OBDZ01000026">
    <property type="protein sequence ID" value="SNY39919.1"/>
    <property type="molecule type" value="Genomic_DNA"/>
</dbReference>
<dbReference type="InterPro" id="IPR016181">
    <property type="entry name" value="Acyl_CoA_acyltransferase"/>
</dbReference>
<evidence type="ECO:0000259" key="1">
    <source>
        <dbReference type="PROSITE" id="PS51186"/>
    </source>
</evidence>
<organism evidence="2 3">
    <name type="scientific">Orenia metallireducens</name>
    <dbReference type="NCBI Taxonomy" id="1413210"/>
    <lineage>
        <taxon>Bacteria</taxon>
        <taxon>Bacillati</taxon>
        <taxon>Bacillota</taxon>
        <taxon>Clostridia</taxon>
        <taxon>Halanaerobiales</taxon>
        <taxon>Halobacteroidaceae</taxon>
        <taxon>Orenia</taxon>
    </lineage>
</organism>
<evidence type="ECO:0000313" key="2">
    <source>
        <dbReference type="EMBL" id="SNY39919.1"/>
    </source>
</evidence>
<name>A0A285HW52_9FIRM</name>
<dbReference type="CDD" id="cd04301">
    <property type="entry name" value="NAT_SF"/>
    <property type="match status" value="1"/>
</dbReference>
<dbReference type="Proteomes" id="UP000219573">
    <property type="component" value="Unassembled WGS sequence"/>
</dbReference>
<dbReference type="Gene3D" id="3.40.630.30">
    <property type="match status" value="1"/>
</dbReference>
<keyword evidence="2" id="KW-0808">Transferase</keyword>
<dbReference type="PROSITE" id="PS51186">
    <property type="entry name" value="GNAT"/>
    <property type="match status" value="1"/>
</dbReference>
<dbReference type="SUPFAM" id="SSF55729">
    <property type="entry name" value="Acyl-CoA N-acyltransferases (Nat)"/>
    <property type="match status" value="1"/>
</dbReference>
<proteinExistence type="predicted"/>
<accession>A0A285HW52</accession>
<evidence type="ECO:0000313" key="3">
    <source>
        <dbReference type="Proteomes" id="UP000219573"/>
    </source>
</evidence>
<feature type="domain" description="N-acetyltransferase" evidence="1">
    <location>
        <begin position="1"/>
        <end position="158"/>
    </location>
</feature>
<reference evidence="3" key="1">
    <citation type="submission" date="2017-09" db="EMBL/GenBank/DDBJ databases">
        <authorList>
            <person name="Varghese N."/>
            <person name="Submissions S."/>
        </authorList>
    </citation>
    <scope>NUCLEOTIDE SEQUENCE [LARGE SCALE GENOMIC DNA]</scope>
    <source>
        <strain evidence="3">MSL47</strain>
    </source>
</reference>